<dbReference type="InterPro" id="IPR036097">
    <property type="entry name" value="HisK_dim/P_sf"/>
</dbReference>
<protein>
    <recommendedName>
        <fullName evidence="3">histidine kinase</fullName>
        <ecNumber evidence="3">2.7.13.3</ecNumber>
    </recommendedName>
</protein>
<dbReference type="SUPFAM" id="SSF55874">
    <property type="entry name" value="ATPase domain of HSP90 chaperone/DNA topoisomerase II/histidine kinase"/>
    <property type="match status" value="1"/>
</dbReference>
<evidence type="ECO:0000256" key="14">
    <source>
        <dbReference type="SAM" id="Phobius"/>
    </source>
</evidence>
<dbReference type="CDD" id="cd00075">
    <property type="entry name" value="HATPase"/>
    <property type="match status" value="1"/>
</dbReference>
<evidence type="ECO:0000256" key="7">
    <source>
        <dbReference type="ARBA" id="ARBA00022692"/>
    </source>
</evidence>
<dbReference type="GO" id="GO:0000155">
    <property type="term" value="F:phosphorelay sensor kinase activity"/>
    <property type="evidence" value="ECO:0007669"/>
    <property type="project" value="InterPro"/>
</dbReference>
<keyword evidence="5" id="KW-0597">Phosphoprotein</keyword>
<dbReference type="Gene3D" id="6.10.340.10">
    <property type="match status" value="1"/>
</dbReference>
<feature type="domain" description="Histidine kinase" evidence="15">
    <location>
        <begin position="284"/>
        <end position="489"/>
    </location>
</feature>
<organism evidence="17 18">
    <name type="scientific">Clostridium oryzae</name>
    <dbReference type="NCBI Taxonomy" id="1450648"/>
    <lineage>
        <taxon>Bacteria</taxon>
        <taxon>Bacillati</taxon>
        <taxon>Bacillota</taxon>
        <taxon>Clostridia</taxon>
        <taxon>Eubacteriales</taxon>
        <taxon>Clostridiaceae</taxon>
        <taxon>Clostridium</taxon>
    </lineage>
</organism>
<evidence type="ECO:0000256" key="9">
    <source>
        <dbReference type="ARBA" id="ARBA00022777"/>
    </source>
</evidence>
<keyword evidence="18" id="KW-1185">Reference proteome</keyword>
<keyword evidence="6 17" id="KW-0808">Transferase</keyword>
<dbReference type="RefSeq" id="WP_079427958.1">
    <property type="nucleotide sequence ID" value="NZ_MZGV01000081.1"/>
</dbReference>
<dbReference type="InterPro" id="IPR005467">
    <property type="entry name" value="His_kinase_dom"/>
</dbReference>
<dbReference type="GO" id="GO:0005886">
    <property type="term" value="C:plasma membrane"/>
    <property type="evidence" value="ECO:0007669"/>
    <property type="project" value="UniProtKB-SubCell"/>
</dbReference>
<dbReference type="EC" id="2.7.13.3" evidence="3"/>
<dbReference type="Gene3D" id="3.30.565.10">
    <property type="entry name" value="Histidine kinase-like ATPase, C-terminal domain"/>
    <property type="match status" value="1"/>
</dbReference>
<dbReference type="SMART" id="SM00387">
    <property type="entry name" value="HATPase_c"/>
    <property type="match status" value="1"/>
</dbReference>
<dbReference type="EMBL" id="MZGV01000081">
    <property type="protein sequence ID" value="OPJ57536.1"/>
    <property type="molecule type" value="Genomic_DNA"/>
</dbReference>
<keyword evidence="10" id="KW-0067">ATP-binding</keyword>
<evidence type="ECO:0000259" key="15">
    <source>
        <dbReference type="PROSITE" id="PS50109"/>
    </source>
</evidence>
<gene>
    <name evidence="17" type="primary">cssS_3</name>
    <name evidence="17" type="ORF">CLORY_40650</name>
</gene>
<dbReference type="Gene3D" id="1.10.287.130">
    <property type="match status" value="1"/>
</dbReference>
<dbReference type="PROSITE" id="PS50885">
    <property type="entry name" value="HAMP"/>
    <property type="match status" value="1"/>
</dbReference>
<reference evidence="17 18" key="1">
    <citation type="submission" date="2017-03" db="EMBL/GenBank/DDBJ databases">
        <title>Genome sequence of Clostridium oryzae DSM 28571.</title>
        <authorList>
            <person name="Poehlein A."/>
            <person name="Daniel R."/>
        </authorList>
    </citation>
    <scope>NUCLEOTIDE SEQUENCE [LARGE SCALE GENOMIC DNA]</scope>
    <source>
        <strain evidence="17 18">DSM 28571</strain>
    </source>
</reference>
<evidence type="ECO:0000256" key="13">
    <source>
        <dbReference type="ARBA" id="ARBA00023136"/>
    </source>
</evidence>
<evidence type="ECO:0000256" key="10">
    <source>
        <dbReference type="ARBA" id="ARBA00022840"/>
    </source>
</evidence>
<proteinExistence type="predicted"/>
<keyword evidence="8" id="KW-0547">Nucleotide-binding</keyword>
<evidence type="ECO:0000256" key="8">
    <source>
        <dbReference type="ARBA" id="ARBA00022741"/>
    </source>
</evidence>
<dbReference type="PRINTS" id="PR00344">
    <property type="entry name" value="BCTRLSENSOR"/>
</dbReference>
<keyword evidence="13 14" id="KW-0472">Membrane</keyword>
<dbReference type="FunFam" id="1.10.287.130:FF:000001">
    <property type="entry name" value="Two-component sensor histidine kinase"/>
    <property type="match status" value="1"/>
</dbReference>
<keyword evidence="7 14" id="KW-0812">Transmembrane</keyword>
<evidence type="ECO:0000256" key="3">
    <source>
        <dbReference type="ARBA" id="ARBA00012438"/>
    </source>
</evidence>
<dbReference type="GO" id="GO:0005524">
    <property type="term" value="F:ATP binding"/>
    <property type="evidence" value="ECO:0007669"/>
    <property type="project" value="UniProtKB-KW"/>
</dbReference>
<dbReference type="Pfam" id="PF02518">
    <property type="entry name" value="HATPase_c"/>
    <property type="match status" value="1"/>
</dbReference>
<dbReference type="PANTHER" id="PTHR45528">
    <property type="entry name" value="SENSOR HISTIDINE KINASE CPXA"/>
    <property type="match status" value="1"/>
</dbReference>
<dbReference type="InterPro" id="IPR003594">
    <property type="entry name" value="HATPase_dom"/>
</dbReference>
<dbReference type="InterPro" id="IPR003661">
    <property type="entry name" value="HisK_dim/P_dom"/>
</dbReference>
<dbReference type="CDD" id="cd00082">
    <property type="entry name" value="HisKA"/>
    <property type="match status" value="1"/>
</dbReference>
<feature type="domain" description="HAMP" evidence="16">
    <location>
        <begin position="224"/>
        <end position="276"/>
    </location>
</feature>
<feature type="transmembrane region" description="Helical" evidence="14">
    <location>
        <begin position="200"/>
        <end position="219"/>
    </location>
</feature>
<evidence type="ECO:0000256" key="11">
    <source>
        <dbReference type="ARBA" id="ARBA00022989"/>
    </source>
</evidence>
<comment type="subcellular location">
    <subcellularLocation>
        <location evidence="2">Cell membrane</location>
        <topology evidence="2">Multi-pass membrane protein</topology>
    </subcellularLocation>
</comment>
<evidence type="ECO:0000256" key="12">
    <source>
        <dbReference type="ARBA" id="ARBA00023012"/>
    </source>
</evidence>
<dbReference type="InterPro" id="IPR036890">
    <property type="entry name" value="HATPase_C_sf"/>
</dbReference>
<dbReference type="STRING" id="1450648.CLORY_40650"/>
<dbReference type="InterPro" id="IPR004358">
    <property type="entry name" value="Sig_transdc_His_kin-like_C"/>
</dbReference>
<evidence type="ECO:0000313" key="17">
    <source>
        <dbReference type="EMBL" id="OPJ57536.1"/>
    </source>
</evidence>
<accession>A0A1V4IC57</accession>
<keyword evidence="9 17" id="KW-0418">Kinase</keyword>
<dbReference type="SMART" id="SM00388">
    <property type="entry name" value="HisKA"/>
    <property type="match status" value="1"/>
</dbReference>
<dbReference type="Pfam" id="PF00512">
    <property type="entry name" value="HisKA"/>
    <property type="match status" value="1"/>
</dbReference>
<evidence type="ECO:0000313" key="18">
    <source>
        <dbReference type="Proteomes" id="UP000190080"/>
    </source>
</evidence>
<evidence type="ECO:0000256" key="1">
    <source>
        <dbReference type="ARBA" id="ARBA00000085"/>
    </source>
</evidence>
<dbReference type="InterPro" id="IPR003660">
    <property type="entry name" value="HAMP_dom"/>
</dbReference>
<evidence type="ECO:0000256" key="5">
    <source>
        <dbReference type="ARBA" id="ARBA00022553"/>
    </source>
</evidence>
<evidence type="ECO:0000256" key="2">
    <source>
        <dbReference type="ARBA" id="ARBA00004651"/>
    </source>
</evidence>
<dbReference type="InterPro" id="IPR050398">
    <property type="entry name" value="HssS/ArlS-like"/>
</dbReference>
<evidence type="ECO:0000256" key="4">
    <source>
        <dbReference type="ARBA" id="ARBA00022475"/>
    </source>
</evidence>
<feature type="transmembrane region" description="Helical" evidence="14">
    <location>
        <begin position="16"/>
        <end position="37"/>
    </location>
</feature>
<dbReference type="Proteomes" id="UP000190080">
    <property type="component" value="Unassembled WGS sequence"/>
</dbReference>
<evidence type="ECO:0000259" key="16">
    <source>
        <dbReference type="PROSITE" id="PS50885"/>
    </source>
</evidence>
<keyword evidence="4" id="KW-1003">Cell membrane</keyword>
<sequence length="495" mass="56879">MKYNTIKWRIFKYNTLVIIMLIILTTIIFNMAVRIYFEKDIQDQLSKIANSTEDTALRHGPDFLSEPQSDIQPAPRNVQKVYNNEQQNGNISRFYFMLDRNLKNSLTLLNSDFLLLDKNKNIITPFPEDEYKASSNVSKKIIEKINDLKIPNQEEFVNLRLSNSEYVAIIKPVYDKNSFGLGWIIIYSSLQKVNQLQKTINILLSIILVFSAVIIGVFSSHISKKISTPFIYLNKYIKDIAARNFGDKIHITVDDELKEFVYNINIMSEKLETYDKAQKTFLQNASHEFRTPLMSIQSYAEGIKYNIIESEIAVDVILDETKRMTHLIEDLLYLSRLDAIEENYDFKAVNVHDLLTDCIERMDGIAIKNSISIIVNEKDQRTIICADEEKLNRAIVNIIGNCIRYAETNIIISVKYTGSDVIIEICDDGAGFDDNEIDNIFDRFYKGRKGNSGLGLSISKNVIEKHNGKITAKNSEIGASFIIELPAYYEKENKE</sequence>
<dbReference type="OrthoDB" id="9780718at2"/>
<dbReference type="PANTHER" id="PTHR45528:SF1">
    <property type="entry name" value="SENSOR HISTIDINE KINASE CPXA"/>
    <property type="match status" value="1"/>
</dbReference>
<comment type="caution">
    <text evidence="17">The sequence shown here is derived from an EMBL/GenBank/DDBJ whole genome shotgun (WGS) entry which is preliminary data.</text>
</comment>
<name>A0A1V4IC57_9CLOT</name>
<comment type="catalytic activity">
    <reaction evidence="1">
        <text>ATP + protein L-histidine = ADP + protein N-phospho-L-histidine.</text>
        <dbReference type="EC" id="2.7.13.3"/>
    </reaction>
</comment>
<evidence type="ECO:0000256" key="6">
    <source>
        <dbReference type="ARBA" id="ARBA00022679"/>
    </source>
</evidence>
<dbReference type="SUPFAM" id="SSF47384">
    <property type="entry name" value="Homodimeric domain of signal transducing histidine kinase"/>
    <property type="match status" value="1"/>
</dbReference>
<dbReference type="PROSITE" id="PS50109">
    <property type="entry name" value="HIS_KIN"/>
    <property type="match status" value="1"/>
</dbReference>
<dbReference type="AlphaFoldDB" id="A0A1V4IC57"/>
<keyword evidence="12" id="KW-0902">Two-component regulatory system</keyword>
<keyword evidence="11 14" id="KW-1133">Transmembrane helix</keyword>